<feature type="chain" id="PRO_5040146168" evidence="1">
    <location>
        <begin position="23"/>
        <end position="179"/>
    </location>
</feature>
<evidence type="ECO:0000313" key="2">
    <source>
        <dbReference type="EMBL" id="CAD0205260.1"/>
    </source>
</evidence>
<reference evidence="2" key="1">
    <citation type="submission" date="2021-12" db="EMBL/GenBank/DDBJ databases">
        <authorList>
            <person name="King R."/>
        </authorList>
    </citation>
    <scope>NUCLEOTIDE SEQUENCE</scope>
</reference>
<sequence length="179" mass="20591">MLTKLSLLCIISSAAVIQLSLGSIKPDVSFNEDNDRFDVSELMNIKMFRESPDVEDGDSDDMEDGRRSYRGDKYGPLIDIIARKDSRDKFQSRKADGGLADDDRMAGREAEQLDDFEENLKRFRDLQISRRNLDFVDNVRGFRKFRRNSKPDPVDEIMMQHAVPIVLEVDGFLTPKLKK</sequence>
<protein>
    <submittedName>
        <fullName evidence="2">Uncharacterized protein</fullName>
    </submittedName>
</protein>
<dbReference type="AlphaFoldDB" id="A0A9N8KY63"/>
<organism evidence="2 3">
    <name type="scientific">Chrysodeixis includens</name>
    <name type="common">Soybean looper</name>
    <name type="synonym">Pseudoplusia includens</name>
    <dbReference type="NCBI Taxonomy" id="689277"/>
    <lineage>
        <taxon>Eukaryota</taxon>
        <taxon>Metazoa</taxon>
        <taxon>Ecdysozoa</taxon>
        <taxon>Arthropoda</taxon>
        <taxon>Hexapoda</taxon>
        <taxon>Insecta</taxon>
        <taxon>Pterygota</taxon>
        <taxon>Neoptera</taxon>
        <taxon>Endopterygota</taxon>
        <taxon>Lepidoptera</taxon>
        <taxon>Glossata</taxon>
        <taxon>Ditrysia</taxon>
        <taxon>Noctuoidea</taxon>
        <taxon>Noctuidae</taxon>
        <taxon>Plusiinae</taxon>
        <taxon>Chrysodeixis</taxon>
    </lineage>
</organism>
<name>A0A9N8KY63_CHRIL</name>
<keyword evidence="3" id="KW-1185">Reference proteome</keyword>
<dbReference type="OrthoDB" id="7483731at2759"/>
<accession>A0A9N8KY63</accession>
<evidence type="ECO:0000256" key="1">
    <source>
        <dbReference type="SAM" id="SignalP"/>
    </source>
</evidence>
<proteinExistence type="predicted"/>
<keyword evidence="1" id="KW-0732">Signal</keyword>
<evidence type="ECO:0000313" key="3">
    <source>
        <dbReference type="Proteomes" id="UP001154114"/>
    </source>
</evidence>
<feature type="signal peptide" evidence="1">
    <location>
        <begin position="1"/>
        <end position="22"/>
    </location>
</feature>
<dbReference type="EMBL" id="LR824026">
    <property type="protein sequence ID" value="CAD0205260.1"/>
    <property type="molecule type" value="Genomic_DNA"/>
</dbReference>
<dbReference type="Proteomes" id="UP001154114">
    <property type="component" value="Chromosome 23"/>
</dbReference>
<gene>
    <name evidence="2" type="ORF">CINC_LOCUS7564</name>
</gene>